<organism evidence="2 3">
    <name type="scientific">Gossypium arboreum</name>
    <name type="common">Tree cotton</name>
    <name type="synonym">Gossypium nanking</name>
    <dbReference type="NCBI Taxonomy" id="29729"/>
    <lineage>
        <taxon>Eukaryota</taxon>
        <taxon>Viridiplantae</taxon>
        <taxon>Streptophyta</taxon>
        <taxon>Embryophyta</taxon>
        <taxon>Tracheophyta</taxon>
        <taxon>Spermatophyta</taxon>
        <taxon>Magnoliopsida</taxon>
        <taxon>eudicotyledons</taxon>
        <taxon>Gunneridae</taxon>
        <taxon>Pentapetalae</taxon>
        <taxon>rosids</taxon>
        <taxon>malvids</taxon>
        <taxon>Malvales</taxon>
        <taxon>Malvaceae</taxon>
        <taxon>Malvoideae</taxon>
        <taxon>Gossypium</taxon>
    </lineage>
</organism>
<keyword evidence="3" id="KW-1185">Reference proteome</keyword>
<feature type="region of interest" description="Disordered" evidence="1">
    <location>
        <begin position="1"/>
        <end position="29"/>
    </location>
</feature>
<dbReference type="Proteomes" id="UP001358586">
    <property type="component" value="Chromosome 5"/>
</dbReference>
<gene>
    <name evidence="2" type="ORF">PVK06_017331</name>
</gene>
<protein>
    <submittedName>
        <fullName evidence="2">Uncharacterized protein</fullName>
    </submittedName>
</protein>
<dbReference type="EMBL" id="JARKNE010000005">
    <property type="protein sequence ID" value="KAK5833490.1"/>
    <property type="molecule type" value="Genomic_DNA"/>
</dbReference>
<feature type="region of interest" description="Disordered" evidence="1">
    <location>
        <begin position="36"/>
        <end position="55"/>
    </location>
</feature>
<evidence type="ECO:0000313" key="3">
    <source>
        <dbReference type="Proteomes" id="UP001358586"/>
    </source>
</evidence>
<accession>A0ABR0Q2F0</accession>
<evidence type="ECO:0000313" key="2">
    <source>
        <dbReference type="EMBL" id="KAK5833490.1"/>
    </source>
</evidence>
<name>A0ABR0Q2F0_GOSAR</name>
<reference evidence="2 3" key="1">
    <citation type="submission" date="2023-03" db="EMBL/GenBank/DDBJ databases">
        <title>WGS of Gossypium arboreum.</title>
        <authorList>
            <person name="Yu D."/>
        </authorList>
    </citation>
    <scope>NUCLEOTIDE SEQUENCE [LARGE SCALE GENOMIC DNA]</scope>
    <source>
        <tissue evidence="2">Leaf</tissue>
    </source>
</reference>
<comment type="caution">
    <text evidence="2">The sequence shown here is derived from an EMBL/GenBank/DDBJ whole genome shotgun (WGS) entry which is preliminary data.</text>
</comment>
<sequence>MKEKERKQNEIEKEIEKENEKEKEFDQKKRVAKEIEVKETSVSKEKDSSGKDVSEQARIVSTNPPISFSCDISSQVFENSCDQFQLQYLSSERRFRLYKKGKNKNDNCLLVSEGKIELSSFNFQDNQGKSTISLFCLKDEEIGVVDDDFVESGHIIHPATVAVKLSVQSMVRSVANVHGVQCNTVIRYTIISKFHDPQGIGTTLDPLGIRGYK</sequence>
<proteinExistence type="predicted"/>
<evidence type="ECO:0000256" key="1">
    <source>
        <dbReference type="SAM" id="MobiDB-lite"/>
    </source>
</evidence>